<dbReference type="InterPro" id="IPR011009">
    <property type="entry name" value="Kinase-like_dom_sf"/>
</dbReference>
<dbReference type="SUPFAM" id="SSF48317">
    <property type="entry name" value="Acid phosphatase/Vanadium-dependent haloperoxidase"/>
    <property type="match status" value="1"/>
</dbReference>
<protein>
    <submittedName>
        <fullName evidence="4">PAP2 superfamily protein</fullName>
    </submittedName>
</protein>
<feature type="transmembrane region" description="Helical" evidence="2">
    <location>
        <begin position="108"/>
        <end position="131"/>
    </location>
</feature>
<dbReference type="Gene3D" id="1.20.144.10">
    <property type="entry name" value="Phosphatidic acid phosphatase type 2/haloperoxidase"/>
    <property type="match status" value="1"/>
</dbReference>
<dbReference type="SMART" id="SM00014">
    <property type="entry name" value="acidPPc"/>
    <property type="match status" value="1"/>
</dbReference>
<evidence type="ECO:0000256" key="2">
    <source>
        <dbReference type="SAM" id="Phobius"/>
    </source>
</evidence>
<feature type="transmembrane region" description="Helical" evidence="2">
    <location>
        <begin position="551"/>
        <end position="573"/>
    </location>
</feature>
<evidence type="ECO:0000313" key="4">
    <source>
        <dbReference type="EMBL" id="SFT60476.1"/>
    </source>
</evidence>
<feature type="transmembrane region" description="Helical" evidence="2">
    <location>
        <begin position="179"/>
        <end position="197"/>
    </location>
</feature>
<proteinExistence type="predicted"/>
<feature type="transmembrane region" description="Helical" evidence="2">
    <location>
        <begin position="138"/>
        <end position="159"/>
    </location>
</feature>
<dbReference type="AlphaFoldDB" id="A0A1I6ZCN2"/>
<keyword evidence="5" id="KW-1185">Reference proteome</keyword>
<dbReference type="OrthoDB" id="5242664at2"/>
<feature type="compositionally biased region" description="Low complexity" evidence="1">
    <location>
        <begin position="1"/>
        <end position="23"/>
    </location>
</feature>
<dbReference type="InterPro" id="IPR036938">
    <property type="entry name" value="PAP2/HPO_sf"/>
</dbReference>
<dbReference type="EMBL" id="FPBA01000005">
    <property type="protein sequence ID" value="SFT60476.1"/>
    <property type="molecule type" value="Genomic_DNA"/>
</dbReference>
<dbReference type="Pfam" id="PF01569">
    <property type="entry name" value="PAP2"/>
    <property type="match status" value="1"/>
</dbReference>
<dbReference type="STRING" id="1296565.SAMN05660657_01806"/>
<keyword evidence="2" id="KW-0812">Transmembrane</keyword>
<feature type="region of interest" description="Disordered" evidence="1">
    <location>
        <begin position="1"/>
        <end position="50"/>
    </location>
</feature>
<gene>
    <name evidence="4" type="ORF">SAMN05660657_01806</name>
</gene>
<name>A0A1I6ZCN2_9ACTN</name>
<feature type="transmembrane region" description="Helical" evidence="2">
    <location>
        <begin position="209"/>
        <end position="227"/>
    </location>
</feature>
<evidence type="ECO:0000259" key="3">
    <source>
        <dbReference type="SMART" id="SM00014"/>
    </source>
</evidence>
<organism evidence="4 5">
    <name type="scientific">Geodermatophilus amargosae</name>
    <dbReference type="NCBI Taxonomy" id="1296565"/>
    <lineage>
        <taxon>Bacteria</taxon>
        <taxon>Bacillati</taxon>
        <taxon>Actinomycetota</taxon>
        <taxon>Actinomycetes</taxon>
        <taxon>Geodermatophilales</taxon>
        <taxon>Geodermatophilaceae</taxon>
        <taxon>Geodermatophilus</taxon>
    </lineage>
</organism>
<dbReference type="GO" id="GO:0004672">
    <property type="term" value="F:protein kinase activity"/>
    <property type="evidence" value="ECO:0007669"/>
    <property type="project" value="InterPro"/>
</dbReference>
<evidence type="ECO:0000256" key="1">
    <source>
        <dbReference type="SAM" id="MobiDB-lite"/>
    </source>
</evidence>
<accession>A0A1I6ZCN2</accession>
<reference evidence="5" key="1">
    <citation type="submission" date="2016-10" db="EMBL/GenBank/DDBJ databases">
        <authorList>
            <person name="Varghese N."/>
            <person name="Submissions S."/>
        </authorList>
    </citation>
    <scope>NUCLEOTIDE SEQUENCE [LARGE SCALE GENOMIC DNA]</scope>
    <source>
        <strain evidence="5">DSM 46136</strain>
    </source>
</reference>
<keyword evidence="2" id="KW-1133">Transmembrane helix</keyword>
<dbReference type="InterPro" id="IPR000326">
    <property type="entry name" value="PAP2/HPO"/>
</dbReference>
<dbReference type="Gene3D" id="1.10.510.10">
    <property type="entry name" value="Transferase(Phosphotransferase) domain 1"/>
    <property type="match status" value="1"/>
</dbReference>
<sequence length="576" mass="63224">MAATTRAPTTPAPSTAAQQLARGQARRPDPPPIQRVRRRRRPSGEPPPLPRHLNASGKWWLALSGVVLVSVLVVVATRSVAFVDLVDTRVLQGIAGIRSPGLTQVAEVAGVLGTSRAIHVLWLLNIAVLAVFRRWRHLLIWVVVGILVVNVAATAAATLQRPRPYEVEVLGPWLGYSMPSLPMTVLATFLVSSLYSLVPAGRRRNTAKWLVGALLLVTAASRLYLAQDHPTDVVAGIVLGVAAPLAAFRMLTPNEVYPVRYRRGSPAHLDVTGARGEAITRALQDQLGVVATAVTPFGLAGSGGSTPLRITVKAEGDEESCIFGKLYAATHLRSDRWFKLGRTLLYGRLEDEKPYHSVRRLVQYEDYVLRLLSDSGLPVPHPLGIVEITPEREYLLVTEFMQGAREIGEADIDEAVIDQGLAVVRRMWEIGMAHRDIKPANLLVRDGTLFLIDSAFAEIRPSPWRQAVDLANMMLVLALRTDAPTVYARARLQFSDEEIAEAFAATRGLTMPSQLRRMLRAQGKDLHAAFLDLLPYRLPPVRIQRWTWRRVGLSLVTLVALLVTVGVVINLLGSPL</sequence>
<dbReference type="Proteomes" id="UP000199546">
    <property type="component" value="Unassembled WGS sequence"/>
</dbReference>
<feature type="transmembrane region" description="Helical" evidence="2">
    <location>
        <begin position="233"/>
        <end position="252"/>
    </location>
</feature>
<dbReference type="RefSeq" id="WP_093579090.1">
    <property type="nucleotide sequence ID" value="NZ_FPBA01000005.1"/>
</dbReference>
<dbReference type="InterPro" id="IPR008271">
    <property type="entry name" value="Ser/Thr_kinase_AS"/>
</dbReference>
<feature type="domain" description="Phosphatidic acid phosphatase type 2/haloperoxidase" evidence="3">
    <location>
        <begin position="139"/>
        <end position="248"/>
    </location>
</feature>
<evidence type="ECO:0000313" key="5">
    <source>
        <dbReference type="Proteomes" id="UP000199546"/>
    </source>
</evidence>
<dbReference type="SUPFAM" id="SSF56112">
    <property type="entry name" value="Protein kinase-like (PK-like)"/>
    <property type="match status" value="1"/>
</dbReference>
<dbReference type="PROSITE" id="PS00108">
    <property type="entry name" value="PROTEIN_KINASE_ST"/>
    <property type="match status" value="1"/>
</dbReference>
<feature type="transmembrane region" description="Helical" evidence="2">
    <location>
        <begin position="59"/>
        <end position="81"/>
    </location>
</feature>
<keyword evidence="2" id="KW-0472">Membrane</keyword>